<gene>
    <name evidence="2" type="ORF">G3I39_23185</name>
</gene>
<sequence length="91" mass="10043">EELYGDGAQFTRIADLNEGRVMVDGSRFVSAGDIRPGWELLLPEDEGGEERRSHADAPRAVTVAPGDTLSKIAEDKLGDPDRYPEIFDLNR</sequence>
<dbReference type="CDD" id="cd00118">
    <property type="entry name" value="LysM"/>
    <property type="match status" value="1"/>
</dbReference>
<dbReference type="GO" id="GO:0003824">
    <property type="term" value="F:catalytic activity"/>
    <property type="evidence" value="ECO:0007669"/>
    <property type="project" value="InterPro"/>
</dbReference>
<dbReference type="PANTHER" id="PTHR34700:SF4">
    <property type="entry name" value="PHAGE-LIKE ELEMENT PBSX PROTEIN XKDP"/>
    <property type="match status" value="1"/>
</dbReference>
<dbReference type="InterPro" id="IPR052196">
    <property type="entry name" value="Bact_Kbp"/>
</dbReference>
<comment type="caution">
    <text evidence="2">The sequence shown here is derived from an EMBL/GenBank/DDBJ whole genome shotgun (WGS) entry which is preliminary data.</text>
</comment>
<dbReference type="PANTHER" id="PTHR34700">
    <property type="entry name" value="POTASSIUM BINDING PROTEIN KBP"/>
    <property type="match status" value="1"/>
</dbReference>
<dbReference type="InterPro" id="IPR005302">
    <property type="entry name" value="MoCF_Sase_C"/>
</dbReference>
<accession>A0A6N9VB77</accession>
<proteinExistence type="predicted"/>
<dbReference type="RefSeq" id="WP_164358004.1">
    <property type="nucleotide sequence ID" value="NZ_JAAGME010000964.1"/>
</dbReference>
<dbReference type="EMBL" id="JAAGME010000964">
    <property type="protein sequence ID" value="NEB69933.1"/>
    <property type="molecule type" value="Genomic_DNA"/>
</dbReference>
<evidence type="ECO:0000259" key="1">
    <source>
        <dbReference type="PROSITE" id="PS51340"/>
    </source>
</evidence>
<feature type="non-terminal residue" evidence="2">
    <location>
        <position position="91"/>
    </location>
</feature>
<feature type="domain" description="MOSC" evidence="1">
    <location>
        <begin position="34"/>
        <end position="91"/>
    </location>
</feature>
<dbReference type="GO" id="GO:0030151">
    <property type="term" value="F:molybdenum ion binding"/>
    <property type="evidence" value="ECO:0007669"/>
    <property type="project" value="InterPro"/>
</dbReference>
<dbReference type="GO" id="GO:0030170">
    <property type="term" value="F:pyridoxal phosphate binding"/>
    <property type="evidence" value="ECO:0007669"/>
    <property type="project" value="InterPro"/>
</dbReference>
<dbReference type="Proteomes" id="UP000471648">
    <property type="component" value="Unassembled WGS sequence"/>
</dbReference>
<dbReference type="Pfam" id="PF01476">
    <property type="entry name" value="LysM"/>
    <property type="match status" value="1"/>
</dbReference>
<name>A0A6N9VB77_STRMI</name>
<evidence type="ECO:0000313" key="3">
    <source>
        <dbReference type="Proteomes" id="UP000471648"/>
    </source>
</evidence>
<reference evidence="2 3" key="1">
    <citation type="submission" date="2020-01" db="EMBL/GenBank/DDBJ databases">
        <title>Insect and environment-associated Actinomycetes.</title>
        <authorList>
            <person name="Currrie C."/>
            <person name="Chevrette M."/>
            <person name="Carlson C."/>
            <person name="Stubbendieck R."/>
            <person name="Wendt-Pienkowski E."/>
        </authorList>
    </citation>
    <scope>NUCLEOTIDE SEQUENCE [LARGE SCALE GENOMIC DNA]</scope>
    <source>
        <strain evidence="2 3">SID14438</strain>
    </source>
</reference>
<evidence type="ECO:0000313" key="2">
    <source>
        <dbReference type="EMBL" id="NEB69933.1"/>
    </source>
</evidence>
<protein>
    <submittedName>
        <fullName evidence="2">LysM peptidoglycan-binding domain-containing protein</fullName>
    </submittedName>
</protein>
<dbReference type="AlphaFoldDB" id="A0A6N9VB77"/>
<organism evidence="2 3">
    <name type="scientific">Streptomyces microflavus</name>
    <name type="common">Streptomyces lipmanii</name>
    <dbReference type="NCBI Taxonomy" id="1919"/>
    <lineage>
        <taxon>Bacteria</taxon>
        <taxon>Bacillati</taxon>
        <taxon>Actinomycetota</taxon>
        <taxon>Actinomycetes</taxon>
        <taxon>Kitasatosporales</taxon>
        <taxon>Streptomycetaceae</taxon>
        <taxon>Streptomyces</taxon>
    </lineage>
</organism>
<feature type="non-terminal residue" evidence="2">
    <location>
        <position position="1"/>
    </location>
</feature>
<dbReference type="InterPro" id="IPR018392">
    <property type="entry name" value="LysM"/>
</dbReference>
<dbReference type="PROSITE" id="PS51340">
    <property type="entry name" value="MOSC"/>
    <property type="match status" value="1"/>
</dbReference>